<evidence type="ECO:0000313" key="9">
    <source>
        <dbReference type="Proteomes" id="UP000240569"/>
    </source>
</evidence>
<dbReference type="Gene3D" id="1.20.5.2700">
    <property type="match status" value="1"/>
</dbReference>
<dbReference type="Proteomes" id="UP000240569">
    <property type="component" value="Unassembled WGS sequence"/>
</dbReference>
<reference evidence="8 9" key="1">
    <citation type="submission" date="2017-04" db="EMBL/GenBank/DDBJ databases">
        <title>Novel microbial lineages endemic to geothermal iron-oxide mats fill important gaps in the evolutionary history of Archaea.</title>
        <authorList>
            <person name="Jay Z.J."/>
            <person name="Beam J.P."/>
            <person name="Dlakic M."/>
            <person name="Rusch D.B."/>
            <person name="Kozubal M.A."/>
            <person name="Inskeep W.P."/>
        </authorList>
    </citation>
    <scope>NUCLEOTIDE SEQUENCE [LARGE SCALE GENOMIC DNA]</scope>
    <source>
        <strain evidence="8">BE_D</strain>
    </source>
</reference>
<dbReference type="PANTHER" id="PTHR42829">
    <property type="entry name" value="NADH-UBIQUINONE OXIDOREDUCTASE CHAIN 5"/>
    <property type="match status" value="1"/>
</dbReference>
<feature type="transmembrane region" description="Helical" evidence="5">
    <location>
        <begin position="281"/>
        <end position="303"/>
    </location>
</feature>
<dbReference type="InterPro" id="IPR003945">
    <property type="entry name" value="NU5C-like"/>
</dbReference>
<dbReference type="InterPro" id="IPR018393">
    <property type="entry name" value="NADHpl_OxRdtase_5_subgr"/>
</dbReference>
<dbReference type="InterPro" id="IPR001516">
    <property type="entry name" value="Proton_antipo_N"/>
</dbReference>
<name>A0A2R6AJH7_9ARCH</name>
<organism evidence="8 9">
    <name type="scientific">Candidatus Marsarchaeota G1 archaeon BE_D</name>
    <dbReference type="NCBI Taxonomy" id="1978156"/>
    <lineage>
        <taxon>Archaea</taxon>
        <taxon>Candidatus Marsarchaeota</taxon>
        <taxon>Candidatus Marsarchaeota group 1</taxon>
    </lineage>
</organism>
<evidence type="ECO:0000256" key="1">
    <source>
        <dbReference type="ARBA" id="ARBA00004141"/>
    </source>
</evidence>
<dbReference type="NCBIfam" id="NF005141">
    <property type="entry name" value="PRK06590.1"/>
    <property type="match status" value="1"/>
</dbReference>
<feature type="transmembrane region" description="Helical" evidence="5">
    <location>
        <begin position="140"/>
        <end position="158"/>
    </location>
</feature>
<keyword evidence="4 5" id="KW-0472">Membrane</keyword>
<evidence type="ECO:0000259" key="6">
    <source>
        <dbReference type="Pfam" id="PF00361"/>
    </source>
</evidence>
<dbReference type="PANTHER" id="PTHR42829:SF2">
    <property type="entry name" value="NADH-UBIQUINONE OXIDOREDUCTASE CHAIN 5"/>
    <property type="match status" value="1"/>
</dbReference>
<evidence type="ECO:0000313" key="8">
    <source>
        <dbReference type="EMBL" id="PSN86493.1"/>
    </source>
</evidence>
<dbReference type="PRINTS" id="PR01434">
    <property type="entry name" value="NADHDHGNASE5"/>
</dbReference>
<feature type="transmembrane region" description="Helical" evidence="5">
    <location>
        <begin position="604"/>
        <end position="624"/>
    </location>
</feature>
<protein>
    <submittedName>
        <fullName evidence="8">NADH-quinone oxidoreductase subunit L</fullName>
    </submittedName>
</protein>
<evidence type="ECO:0000256" key="3">
    <source>
        <dbReference type="ARBA" id="ARBA00022989"/>
    </source>
</evidence>
<dbReference type="Pfam" id="PF00361">
    <property type="entry name" value="Proton_antipo_M"/>
    <property type="match status" value="1"/>
</dbReference>
<dbReference type="GO" id="GO:0008137">
    <property type="term" value="F:NADH dehydrogenase (ubiquinone) activity"/>
    <property type="evidence" value="ECO:0007669"/>
    <property type="project" value="InterPro"/>
</dbReference>
<feature type="transmembrane region" description="Helical" evidence="5">
    <location>
        <begin position="33"/>
        <end position="55"/>
    </location>
</feature>
<sequence length="625" mass="68225">MAVNLLHYAWLIPVFPLVLSPIPLLFGKRMAHGGGFVAIASLMLSTILSLALFFVKKPLPYYSTLHWVSSGVSYIDLGIYVDHLSELMSALTAFISLLILVYSLEYMGHEEGLPRYWTEMMVFSGSMMGLALAGTIITMYVFWELVGVCSYLLIGFWYTKPEAAAAAKKAFVVTRVGDVGFLVALVILYLNAHTLSLPSLLSNPSSLVISPVVRTTIALGIFVGAIGKSAQLPLHTWLPDAMEGPTTVSALIHSATMVAAGVYLVARLYPLFQVSPYALEVVALVGALSAFLASTMALVSYDLKRILAYSTMSQLGYMMAGLGVGAFGASMFHLLNHAIFKSMLFLSAGAVLHVLGGERDIRKMGGLFRKMKVTSLAFLFGALALSGIFPFNGFFSKDVIIGAAYRYGLTTGDYLVYALTLVTAILTAFYIFRAFFIAYVLPPKVERQFEVHEVPRVMTVPMVTLMALTLITGWLWTPFDDVFQPYVLYSDALPLTQEPTLVLSVSTLIASLAGIFVAYSVYPRTWIKPELVEKTSLGRGIRTLLEKGYYFDASYNAFARGVTSGWCALLDFFDRRVIDGVVNGIAAATLKLGQRVRKIETGRVRNYAAAVVLGVIVILVILVVG</sequence>
<feature type="transmembrane region" description="Helical" evidence="5">
    <location>
        <begin position="338"/>
        <end position="355"/>
    </location>
</feature>
<dbReference type="GO" id="GO:0016020">
    <property type="term" value="C:membrane"/>
    <property type="evidence" value="ECO:0007669"/>
    <property type="project" value="UniProtKB-SubCell"/>
</dbReference>
<feature type="transmembrane region" description="Helical" evidence="5">
    <location>
        <begin position="415"/>
        <end position="441"/>
    </location>
</feature>
<dbReference type="GO" id="GO:0015990">
    <property type="term" value="P:electron transport coupled proton transport"/>
    <property type="evidence" value="ECO:0007669"/>
    <property type="project" value="TreeGrafter"/>
</dbReference>
<keyword evidence="3 5" id="KW-1133">Transmembrane helix</keyword>
<feature type="domain" description="NADH:quinone oxidoreductase/Mrp antiporter transmembrane" evidence="6">
    <location>
        <begin position="134"/>
        <end position="415"/>
    </location>
</feature>
<feature type="transmembrane region" description="Helical" evidence="5">
    <location>
        <begin position="116"/>
        <end position="134"/>
    </location>
</feature>
<feature type="transmembrane region" description="Helical" evidence="5">
    <location>
        <begin position="315"/>
        <end position="332"/>
    </location>
</feature>
<evidence type="ECO:0000256" key="4">
    <source>
        <dbReference type="ARBA" id="ARBA00023136"/>
    </source>
</evidence>
<dbReference type="GO" id="GO:0003954">
    <property type="term" value="F:NADH dehydrogenase activity"/>
    <property type="evidence" value="ECO:0007669"/>
    <property type="project" value="TreeGrafter"/>
</dbReference>
<dbReference type="Pfam" id="PF00662">
    <property type="entry name" value="Proton_antipo_N"/>
    <property type="match status" value="1"/>
</dbReference>
<dbReference type="NCBIfam" id="TIGR01974">
    <property type="entry name" value="NDH_I_L"/>
    <property type="match status" value="1"/>
</dbReference>
<feature type="transmembrane region" description="Helical" evidence="5">
    <location>
        <begin position="87"/>
        <end position="104"/>
    </location>
</feature>
<feature type="transmembrane region" description="Helical" evidence="5">
    <location>
        <begin position="170"/>
        <end position="192"/>
    </location>
</feature>
<evidence type="ECO:0000259" key="7">
    <source>
        <dbReference type="Pfam" id="PF00662"/>
    </source>
</evidence>
<evidence type="ECO:0000256" key="2">
    <source>
        <dbReference type="ARBA" id="ARBA00022692"/>
    </source>
</evidence>
<keyword evidence="2 5" id="KW-0812">Transmembrane</keyword>
<proteinExistence type="predicted"/>
<dbReference type="AlphaFoldDB" id="A0A2R6AJH7"/>
<comment type="caution">
    <text evidence="8">The sequence shown here is derived from an EMBL/GenBank/DDBJ whole genome shotgun (WGS) entry which is preliminary data.</text>
</comment>
<feature type="domain" description="NADH-Ubiquinone oxidoreductase (complex I) chain 5 N-terminal" evidence="7">
    <location>
        <begin position="67"/>
        <end position="116"/>
    </location>
</feature>
<feature type="transmembrane region" description="Helical" evidence="5">
    <location>
        <begin position="248"/>
        <end position="269"/>
    </location>
</feature>
<dbReference type="PRINTS" id="PR01435">
    <property type="entry name" value="NPOXDRDTASE5"/>
</dbReference>
<gene>
    <name evidence="8" type="ORF">B9Q02_01940</name>
</gene>
<dbReference type="InterPro" id="IPR001750">
    <property type="entry name" value="ND/Mrp_TM"/>
</dbReference>
<feature type="transmembrane region" description="Helical" evidence="5">
    <location>
        <begin position="376"/>
        <end position="395"/>
    </location>
</feature>
<feature type="transmembrane region" description="Helical" evidence="5">
    <location>
        <begin position="6"/>
        <end position="26"/>
    </location>
</feature>
<accession>A0A2R6AJH7</accession>
<feature type="transmembrane region" description="Helical" evidence="5">
    <location>
        <begin position="499"/>
        <end position="522"/>
    </location>
</feature>
<evidence type="ECO:0000256" key="5">
    <source>
        <dbReference type="SAM" id="Phobius"/>
    </source>
</evidence>
<dbReference type="GO" id="GO:0042773">
    <property type="term" value="P:ATP synthesis coupled electron transport"/>
    <property type="evidence" value="ECO:0007669"/>
    <property type="project" value="InterPro"/>
</dbReference>
<comment type="subcellular location">
    <subcellularLocation>
        <location evidence="1">Membrane</location>
        <topology evidence="1">Multi-pass membrane protein</topology>
    </subcellularLocation>
</comment>
<feature type="transmembrane region" description="Helical" evidence="5">
    <location>
        <begin position="462"/>
        <end position="479"/>
    </location>
</feature>
<feature type="transmembrane region" description="Helical" evidence="5">
    <location>
        <begin position="207"/>
        <end position="227"/>
    </location>
</feature>
<dbReference type="EMBL" id="NEXD01000005">
    <property type="protein sequence ID" value="PSN86493.1"/>
    <property type="molecule type" value="Genomic_DNA"/>
</dbReference>